<dbReference type="Gene3D" id="1.20.140.10">
    <property type="entry name" value="Butyryl-CoA Dehydrogenase, subunit A, domain 3"/>
    <property type="match status" value="1"/>
</dbReference>
<dbReference type="KEGG" id="rtg:NCTC13098_01158"/>
<gene>
    <name evidence="1" type="ORF">NCTC13098_01158</name>
</gene>
<protein>
    <submittedName>
        <fullName evidence="1">Uncharacterized protein</fullName>
    </submittedName>
</protein>
<dbReference type="EMBL" id="LR131271">
    <property type="protein sequence ID" value="VDR24859.1"/>
    <property type="molecule type" value="Genomic_DNA"/>
</dbReference>
<evidence type="ECO:0000313" key="1">
    <source>
        <dbReference type="EMBL" id="VDR24859.1"/>
    </source>
</evidence>
<dbReference type="AlphaFoldDB" id="A0A3P8IRQ1"/>
<organism evidence="1 2">
    <name type="scientific">Raoultella terrigena</name>
    <name type="common">Klebsiella terrigena</name>
    <dbReference type="NCBI Taxonomy" id="577"/>
    <lineage>
        <taxon>Bacteria</taxon>
        <taxon>Pseudomonadati</taxon>
        <taxon>Pseudomonadota</taxon>
        <taxon>Gammaproteobacteria</taxon>
        <taxon>Enterobacterales</taxon>
        <taxon>Enterobacteriaceae</taxon>
        <taxon>Klebsiella/Raoultella group</taxon>
        <taxon>Raoultella</taxon>
    </lineage>
</organism>
<dbReference type="Proteomes" id="UP000274346">
    <property type="component" value="Chromosome"/>
</dbReference>
<proteinExistence type="predicted"/>
<reference evidence="1 2" key="1">
    <citation type="submission" date="2018-12" db="EMBL/GenBank/DDBJ databases">
        <authorList>
            <consortium name="Pathogen Informatics"/>
        </authorList>
    </citation>
    <scope>NUCLEOTIDE SEQUENCE [LARGE SCALE GENOMIC DNA]</scope>
    <source>
        <strain evidence="1 2">NCTC13098</strain>
    </source>
</reference>
<sequence length="150" mass="16205">MRTHTLHDPVTYRTREVGDYVLSGKLPTPRVYSRRNAKEATMPEIRIINDPPSCSLPRRCFARRCSASRGRHAGGGVGRTLRGAGAHLYRCVRGPISGHSNSFPGELTLPGGQRVPHAAVTHVGVLPTSAVAACCGRYSANSWPIFTSRG</sequence>
<name>A0A3P8IRQ1_RAOTE</name>
<evidence type="ECO:0000313" key="2">
    <source>
        <dbReference type="Proteomes" id="UP000274346"/>
    </source>
</evidence>
<accession>A0A3P8IRQ1</accession>